<dbReference type="Proteomes" id="UP001501427">
    <property type="component" value="Unassembled WGS sequence"/>
</dbReference>
<keyword evidence="1" id="KW-0285">Flavoprotein</keyword>
<reference evidence="6" key="3">
    <citation type="submission" date="2023-12" db="EMBL/GenBank/DDBJ databases">
        <authorList>
            <person name="Sun Q."/>
            <person name="Inoue M."/>
        </authorList>
    </citation>
    <scope>NUCLEOTIDE SEQUENCE</scope>
    <source>
        <strain evidence="6">JCM 10667</strain>
    </source>
</reference>
<organism evidence="7 8">
    <name type="scientific">Actinomadura livida</name>
    <dbReference type="NCBI Taxonomy" id="79909"/>
    <lineage>
        <taxon>Bacteria</taxon>
        <taxon>Bacillati</taxon>
        <taxon>Actinomycetota</taxon>
        <taxon>Actinomycetes</taxon>
        <taxon>Streptosporangiales</taxon>
        <taxon>Thermomonosporaceae</taxon>
        <taxon>Actinomadura</taxon>
    </lineage>
</organism>
<evidence type="ECO:0000313" key="7">
    <source>
        <dbReference type="EMBL" id="MBB4778091.1"/>
    </source>
</evidence>
<dbReference type="PANTHER" id="PTHR42847">
    <property type="entry name" value="ALKANESULFONATE MONOOXYGENASE"/>
    <property type="match status" value="1"/>
</dbReference>
<dbReference type="InterPro" id="IPR036661">
    <property type="entry name" value="Luciferase-like_sf"/>
</dbReference>
<dbReference type="EMBL" id="JACHMV010000001">
    <property type="protein sequence ID" value="MBB4778091.1"/>
    <property type="molecule type" value="Genomic_DNA"/>
</dbReference>
<dbReference type="InterPro" id="IPR011251">
    <property type="entry name" value="Luciferase-like_dom"/>
</dbReference>
<dbReference type="Proteomes" id="UP000549343">
    <property type="component" value="Unassembled WGS sequence"/>
</dbReference>
<keyword evidence="9" id="KW-1185">Reference proteome</keyword>
<keyword evidence="2" id="KW-0288">FMN</keyword>
<dbReference type="GO" id="GO:0046306">
    <property type="term" value="P:alkanesulfonate catabolic process"/>
    <property type="evidence" value="ECO:0007669"/>
    <property type="project" value="TreeGrafter"/>
</dbReference>
<evidence type="ECO:0000256" key="2">
    <source>
        <dbReference type="ARBA" id="ARBA00022643"/>
    </source>
</evidence>
<accession>A0A7W7IJ68</accession>
<keyword evidence="4 7" id="KW-0503">Monooxygenase</keyword>
<evidence type="ECO:0000256" key="3">
    <source>
        <dbReference type="ARBA" id="ARBA00023002"/>
    </source>
</evidence>
<feature type="domain" description="Luciferase-like" evidence="5">
    <location>
        <begin position="1"/>
        <end position="335"/>
    </location>
</feature>
<protein>
    <submittedName>
        <fullName evidence="7">Alkanesulfonate monooxygenase</fullName>
        <ecNumber evidence="7">1.14.14.5</ecNumber>
    </submittedName>
    <submittedName>
        <fullName evidence="6">LLM class flavin-dependent oxidoreductase</fullName>
    </submittedName>
</protein>
<comment type="caution">
    <text evidence="7">The sequence shown here is derived from an EMBL/GenBank/DDBJ whole genome shotgun (WGS) entry which is preliminary data.</text>
</comment>
<dbReference type="Pfam" id="PF00296">
    <property type="entry name" value="Bac_luciferase"/>
    <property type="match status" value="1"/>
</dbReference>
<evidence type="ECO:0000313" key="8">
    <source>
        <dbReference type="Proteomes" id="UP000549343"/>
    </source>
</evidence>
<evidence type="ECO:0000256" key="1">
    <source>
        <dbReference type="ARBA" id="ARBA00022630"/>
    </source>
</evidence>
<sequence length="373" mass="40886">MEFHWFLPTYGDGRNIVGTDRAGRTEEEGLYARVRESDPYYLAQLARAAEQAGFSGVLLPTGFGSEDTFVITAGVAQQTRTLEYIVAFRAGLTLPAITAQMTGTLQRATRGRVRLNITTGGSPADQRAYGDFLDHDERYRRTDDFLTVLDLLWRGEPFGHEGSHFRNTVESPVDYGPRPPVYFAGSSDIAKDIAARHADVYLMYGEPPPVIRTRVEEMRERAAAYGRTLRFGVFMHVVTRETEREAYAEAARHLDTMTDEAVAATQRTLKAMDSVGQARVRDLHGGRHGAVEDLLVHPNVWAGIGLVRGGGGTALLGSHAQVAERIEEYADAGLDTLILNGYPALEEAYRVGELVLPRVGGAARRAVPAHAAS</sequence>
<dbReference type="Gene3D" id="3.20.20.30">
    <property type="entry name" value="Luciferase-like domain"/>
    <property type="match status" value="1"/>
</dbReference>
<evidence type="ECO:0000256" key="4">
    <source>
        <dbReference type="ARBA" id="ARBA00023033"/>
    </source>
</evidence>
<dbReference type="SUPFAM" id="SSF51679">
    <property type="entry name" value="Bacterial luciferase-like"/>
    <property type="match status" value="1"/>
</dbReference>
<dbReference type="RefSeq" id="WP_184888964.1">
    <property type="nucleotide sequence ID" value="NZ_BAAAHD010000084.1"/>
</dbReference>
<dbReference type="InterPro" id="IPR050172">
    <property type="entry name" value="SsuD_RutA_monooxygenase"/>
</dbReference>
<proteinExistence type="predicted"/>
<gene>
    <name evidence="7" type="ORF">F4557_006509</name>
    <name evidence="6" type="ORF">GCM10009546_67290</name>
</gene>
<dbReference type="CDD" id="cd01094">
    <property type="entry name" value="Alkanesulfonate_monoxygenase"/>
    <property type="match status" value="1"/>
</dbReference>
<name>A0A7W7IJ68_9ACTN</name>
<reference evidence="7 8" key="2">
    <citation type="submission" date="2020-08" db="EMBL/GenBank/DDBJ databases">
        <title>Sequencing the genomes of 1000 actinobacteria strains.</title>
        <authorList>
            <person name="Klenk H.-P."/>
        </authorList>
    </citation>
    <scope>NUCLEOTIDE SEQUENCE [LARGE SCALE GENOMIC DNA]</scope>
    <source>
        <strain evidence="7 8">DSM 44772</strain>
    </source>
</reference>
<dbReference type="EC" id="1.14.14.5" evidence="7"/>
<dbReference type="EMBL" id="BAAAHD010000084">
    <property type="protein sequence ID" value="GAA0595756.1"/>
    <property type="molecule type" value="Genomic_DNA"/>
</dbReference>
<dbReference type="GO" id="GO:0008726">
    <property type="term" value="F:alkanesulfonate monooxygenase activity"/>
    <property type="evidence" value="ECO:0007669"/>
    <property type="project" value="UniProtKB-EC"/>
</dbReference>
<dbReference type="AlphaFoldDB" id="A0A7W7IJ68"/>
<evidence type="ECO:0000313" key="6">
    <source>
        <dbReference type="EMBL" id="GAA0595756.1"/>
    </source>
</evidence>
<evidence type="ECO:0000259" key="5">
    <source>
        <dbReference type="Pfam" id="PF00296"/>
    </source>
</evidence>
<evidence type="ECO:0000313" key="9">
    <source>
        <dbReference type="Proteomes" id="UP001501427"/>
    </source>
</evidence>
<reference evidence="6 9" key="1">
    <citation type="journal article" date="2019" name="Int. J. Syst. Evol. Microbiol.">
        <title>The Global Catalogue of Microorganisms (GCM) 10K type strain sequencing project: providing services to taxonomists for standard genome sequencing and annotation.</title>
        <authorList>
            <consortium name="The Broad Institute Genomics Platform"/>
            <consortium name="The Broad Institute Genome Sequencing Center for Infectious Disease"/>
            <person name="Wu L."/>
            <person name="Ma J."/>
        </authorList>
    </citation>
    <scope>NUCLEOTIDE SEQUENCE [LARGE SCALE GENOMIC DNA]</scope>
    <source>
        <strain evidence="6 9">JCM 10667</strain>
    </source>
</reference>
<keyword evidence="3 7" id="KW-0560">Oxidoreductase</keyword>
<dbReference type="PANTHER" id="PTHR42847:SF4">
    <property type="entry name" value="ALKANESULFONATE MONOOXYGENASE-RELATED"/>
    <property type="match status" value="1"/>
</dbReference>